<name>A0A2P2PQ58_RHIMU</name>
<reference evidence="1" key="1">
    <citation type="submission" date="2018-02" db="EMBL/GenBank/DDBJ databases">
        <title>Rhizophora mucronata_Transcriptome.</title>
        <authorList>
            <person name="Meera S.P."/>
            <person name="Sreeshan A."/>
            <person name="Augustine A."/>
        </authorList>
    </citation>
    <scope>NUCLEOTIDE SEQUENCE</scope>
    <source>
        <tissue evidence="1">Leaf</tissue>
    </source>
</reference>
<dbReference type="AlphaFoldDB" id="A0A2P2PQ58"/>
<dbReference type="EMBL" id="GGEC01076393">
    <property type="protein sequence ID" value="MBX56877.1"/>
    <property type="molecule type" value="Transcribed_RNA"/>
</dbReference>
<organism evidence="1">
    <name type="scientific">Rhizophora mucronata</name>
    <name type="common">Asiatic mangrove</name>
    <dbReference type="NCBI Taxonomy" id="61149"/>
    <lineage>
        <taxon>Eukaryota</taxon>
        <taxon>Viridiplantae</taxon>
        <taxon>Streptophyta</taxon>
        <taxon>Embryophyta</taxon>
        <taxon>Tracheophyta</taxon>
        <taxon>Spermatophyta</taxon>
        <taxon>Magnoliopsida</taxon>
        <taxon>eudicotyledons</taxon>
        <taxon>Gunneridae</taxon>
        <taxon>Pentapetalae</taxon>
        <taxon>rosids</taxon>
        <taxon>fabids</taxon>
        <taxon>Malpighiales</taxon>
        <taxon>Rhizophoraceae</taxon>
        <taxon>Rhizophora</taxon>
    </lineage>
</organism>
<proteinExistence type="predicted"/>
<evidence type="ECO:0000313" key="1">
    <source>
        <dbReference type="EMBL" id="MBX56877.1"/>
    </source>
</evidence>
<sequence>MKFSTGKRIFCFAFGFKRKTDISTVIINQKYQIIILPPRRHLNGQGFNSNLKV</sequence>
<protein>
    <submittedName>
        <fullName evidence="1">Uncharacterized protein</fullName>
    </submittedName>
</protein>
<accession>A0A2P2PQ58</accession>